<evidence type="ECO:0000313" key="2">
    <source>
        <dbReference type="Proteomes" id="UP000789405"/>
    </source>
</evidence>
<gene>
    <name evidence="1" type="ORF">DERYTH_LOCUS19248</name>
</gene>
<accession>A0A9N9P201</accession>
<feature type="non-terminal residue" evidence="1">
    <location>
        <position position="1"/>
    </location>
</feature>
<keyword evidence="2" id="KW-1185">Reference proteome</keyword>
<name>A0A9N9P201_9GLOM</name>
<comment type="caution">
    <text evidence="1">The sequence shown here is derived from an EMBL/GenBank/DDBJ whole genome shotgun (WGS) entry which is preliminary data.</text>
</comment>
<dbReference type="Proteomes" id="UP000789405">
    <property type="component" value="Unassembled WGS sequence"/>
</dbReference>
<dbReference type="EMBL" id="CAJVPY010020790">
    <property type="protein sequence ID" value="CAG8777028.1"/>
    <property type="molecule type" value="Genomic_DNA"/>
</dbReference>
<dbReference type="OrthoDB" id="10397412at2759"/>
<sequence length="123" mass="14169">ISEASLISSTTYKENSMEMKNLEFEEKNINEDIVSGIEDNILLQNELHYFFQNLSNKIDLNIDQKIIEDISDEELSVEESLVNLKSNDFDLENLQEITLDNALNSIEGINNPENIVEWPNNAY</sequence>
<protein>
    <submittedName>
        <fullName evidence="1">21258_t:CDS:1</fullName>
    </submittedName>
</protein>
<reference evidence="1" key="1">
    <citation type="submission" date="2021-06" db="EMBL/GenBank/DDBJ databases">
        <authorList>
            <person name="Kallberg Y."/>
            <person name="Tangrot J."/>
            <person name="Rosling A."/>
        </authorList>
    </citation>
    <scope>NUCLEOTIDE SEQUENCE</scope>
    <source>
        <strain evidence="1">MA453B</strain>
    </source>
</reference>
<dbReference type="AlphaFoldDB" id="A0A9N9P201"/>
<organism evidence="1 2">
    <name type="scientific">Dentiscutata erythropus</name>
    <dbReference type="NCBI Taxonomy" id="1348616"/>
    <lineage>
        <taxon>Eukaryota</taxon>
        <taxon>Fungi</taxon>
        <taxon>Fungi incertae sedis</taxon>
        <taxon>Mucoromycota</taxon>
        <taxon>Glomeromycotina</taxon>
        <taxon>Glomeromycetes</taxon>
        <taxon>Diversisporales</taxon>
        <taxon>Gigasporaceae</taxon>
        <taxon>Dentiscutata</taxon>
    </lineage>
</organism>
<proteinExistence type="predicted"/>
<evidence type="ECO:0000313" key="1">
    <source>
        <dbReference type="EMBL" id="CAG8777028.1"/>
    </source>
</evidence>